<name>A0ABR8A3P3_9CYAN</name>
<accession>A0ABR8A3P3</accession>
<comment type="caution">
    <text evidence="4">The sequence shown here is derived from an EMBL/GenBank/DDBJ whole genome shotgun (WGS) entry which is preliminary data.</text>
</comment>
<dbReference type="SUPFAM" id="SSF49785">
    <property type="entry name" value="Galactose-binding domain-like"/>
    <property type="match status" value="1"/>
</dbReference>
<keyword evidence="2" id="KW-0378">Hydrolase</keyword>
<dbReference type="Pfam" id="PF01483">
    <property type="entry name" value="P_proprotein"/>
    <property type="match status" value="1"/>
</dbReference>
<keyword evidence="5" id="KW-1185">Reference proteome</keyword>
<evidence type="ECO:0000313" key="4">
    <source>
        <dbReference type="EMBL" id="MBD2194383.1"/>
    </source>
</evidence>
<gene>
    <name evidence="4" type="ORF">H6G24_02590</name>
</gene>
<evidence type="ECO:0000256" key="1">
    <source>
        <dbReference type="ARBA" id="ARBA00022670"/>
    </source>
</evidence>
<dbReference type="Proteomes" id="UP000658514">
    <property type="component" value="Unassembled WGS sequence"/>
</dbReference>
<keyword evidence="1" id="KW-0645">Protease</keyword>
<dbReference type="InterPro" id="IPR008979">
    <property type="entry name" value="Galactose-bd-like_sf"/>
</dbReference>
<dbReference type="Gene3D" id="2.60.120.260">
    <property type="entry name" value="Galactose-binding domain-like"/>
    <property type="match status" value="1"/>
</dbReference>
<dbReference type="EMBL" id="JACJQH010000003">
    <property type="protein sequence ID" value="MBD2194383.1"/>
    <property type="molecule type" value="Genomic_DNA"/>
</dbReference>
<evidence type="ECO:0000313" key="5">
    <source>
        <dbReference type="Proteomes" id="UP000658514"/>
    </source>
</evidence>
<reference evidence="4 5" key="1">
    <citation type="journal article" date="2020" name="ISME J.">
        <title>Comparative genomics reveals insights into cyanobacterial evolution and habitat adaptation.</title>
        <authorList>
            <person name="Chen M.Y."/>
            <person name="Teng W.K."/>
            <person name="Zhao L."/>
            <person name="Hu C.X."/>
            <person name="Zhou Y.K."/>
            <person name="Han B.P."/>
            <person name="Song L.R."/>
            <person name="Shu W.S."/>
        </authorList>
    </citation>
    <scope>NUCLEOTIDE SEQUENCE [LARGE SCALE GENOMIC DNA]</scope>
    <source>
        <strain evidence="4 5">FACHB-288</strain>
    </source>
</reference>
<evidence type="ECO:0000256" key="2">
    <source>
        <dbReference type="ARBA" id="ARBA00022801"/>
    </source>
</evidence>
<protein>
    <submittedName>
        <fullName evidence="4">Proprotein convertase P-domain-containing protein</fullName>
    </submittedName>
</protein>
<feature type="domain" description="P/Homo B" evidence="3">
    <location>
        <begin position="1"/>
        <end position="170"/>
    </location>
</feature>
<sequence>MANYTFSNTSLITINDLTAASPYPAAISVSGTTGLITGIQVTINGLNHTYPGDIDILLVGPNGEKVLLMSDAGYGYDVNGINLTFTDSAISSLPDSTQILSGTYKPTDYQPDTDSFPASAPSGPYGTSLSAFNNITANGTWKLFVVDDASGDIGSISSGWSLDITTAQPQPVQFNVSSLFNADGKLSTVITVSQTPPRML</sequence>
<dbReference type="PROSITE" id="PS51829">
    <property type="entry name" value="P_HOMO_B"/>
    <property type="match status" value="1"/>
</dbReference>
<proteinExistence type="predicted"/>
<evidence type="ECO:0000259" key="3">
    <source>
        <dbReference type="PROSITE" id="PS51829"/>
    </source>
</evidence>
<dbReference type="InterPro" id="IPR002884">
    <property type="entry name" value="P_dom"/>
</dbReference>
<organism evidence="4 5">
    <name type="scientific">Calothrix parietina FACHB-288</name>
    <dbReference type="NCBI Taxonomy" id="2692896"/>
    <lineage>
        <taxon>Bacteria</taxon>
        <taxon>Bacillati</taxon>
        <taxon>Cyanobacteriota</taxon>
        <taxon>Cyanophyceae</taxon>
        <taxon>Nostocales</taxon>
        <taxon>Calotrichaceae</taxon>
        <taxon>Calothrix</taxon>
    </lineage>
</organism>
<dbReference type="RefSeq" id="WP_190538521.1">
    <property type="nucleotide sequence ID" value="NZ_CAWPNO010000062.1"/>
</dbReference>